<protein>
    <submittedName>
        <fullName evidence="1">Uncharacterized protein</fullName>
    </submittedName>
</protein>
<dbReference type="AlphaFoldDB" id="A0A644U0Z7"/>
<sequence>MAGEIIIPDKTTLTNYPERAARNHESSYGTFFRVTTFGFSVS</sequence>
<gene>
    <name evidence="1" type="ORF">SDC9_18150</name>
</gene>
<comment type="caution">
    <text evidence="1">The sequence shown here is derived from an EMBL/GenBank/DDBJ whole genome shotgun (WGS) entry which is preliminary data.</text>
</comment>
<accession>A0A644U0Z7</accession>
<evidence type="ECO:0000313" key="1">
    <source>
        <dbReference type="EMBL" id="MPL72367.1"/>
    </source>
</evidence>
<name>A0A644U0Z7_9ZZZZ</name>
<organism evidence="1">
    <name type="scientific">bioreactor metagenome</name>
    <dbReference type="NCBI Taxonomy" id="1076179"/>
    <lineage>
        <taxon>unclassified sequences</taxon>
        <taxon>metagenomes</taxon>
        <taxon>ecological metagenomes</taxon>
    </lineage>
</organism>
<proteinExistence type="predicted"/>
<reference evidence="1" key="1">
    <citation type="submission" date="2019-08" db="EMBL/GenBank/DDBJ databases">
        <authorList>
            <person name="Kucharzyk K."/>
            <person name="Murdoch R.W."/>
            <person name="Higgins S."/>
            <person name="Loffler F."/>
        </authorList>
    </citation>
    <scope>NUCLEOTIDE SEQUENCE</scope>
</reference>
<dbReference type="EMBL" id="VSSQ01000065">
    <property type="protein sequence ID" value="MPL72367.1"/>
    <property type="molecule type" value="Genomic_DNA"/>
</dbReference>